<evidence type="ECO:0000313" key="17">
    <source>
        <dbReference type="Proteomes" id="UP000503251"/>
    </source>
</evidence>
<dbReference type="AlphaFoldDB" id="A0A6P1ZFX2"/>
<gene>
    <name evidence="15" type="ORF">DQK91_12980</name>
    <name evidence="14" type="ORF">E8L03_05765</name>
</gene>
<name>A0A6P1ZFX2_9BACT</name>
<dbReference type="FunFam" id="3.40.50.450:FF:000002">
    <property type="entry name" value="ATP-dependent 6-phosphofructokinase"/>
    <property type="match status" value="1"/>
</dbReference>
<evidence type="ECO:0000313" key="16">
    <source>
        <dbReference type="Proteomes" id="UP000434052"/>
    </source>
</evidence>
<comment type="function">
    <text evidence="2">Catalyzes the phosphorylation of D-fructose 6-phosphate, the first committing step of glycolysis. Uses inorganic phosphate (PPi) as phosphoryl donor instead of ATP like common ATP-dependent phosphofructokinases (ATP-PFKs), which renders the reaction reversible, and can thus function both in glycolysis and gluconeogenesis. Consistently, PPi-PFK can replace the enzymes of both the forward (ATP-PFK) and reverse (fructose-bisphosphatase (FBPase)) reactions.</text>
</comment>
<evidence type="ECO:0000313" key="15">
    <source>
        <dbReference type="EMBL" id="TVM33071.1"/>
    </source>
</evidence>
<accession>A0A6P1ZFX2</accession>
<keyword evidence="4" id="KW-0479">Metal-binding</keyword>
<dbReference type="InterPro" id="IPR000023">
    <property type="entry name" value="Phosphofructokinase_dom"/>
</dbReference>
<keyword evidence="9" id="KW-0324">Glycolysis</keyword>
<dbReference type="OrthoDB" id="9802503at2"/>
<dbReference type="UniPathway" id="UPA00109">
    <property type="reaction ID" value="UER00182"/>
</dbReference>
<dbReference type="GO" id="GO:0005737">
    <property type="term" value="C:cytoplasm"/>
    <property type="evidence" value="ECO:0007669"/>
    <property type="project" value="UniProtKB-ARBA"/>
</dbReference>
<dbReference type="PANTHER" id="PTHR45770">
    <property type="entry name" value="ATP-DEPENDENT 6-PHOSPHOFRUCTOKINASE 1"/>
    <property type="match status" value="1"/>
</dbReference>
<evidence type="ECO:0000256" key="11">
    <source>
        <dbReference type="ARBA" id="ARBA00048070"/>
    </source>
</evidence>
<comment type="cofactor">
    <cofactor evidence="1">
        <name>Mg(2+)</name>
        <dbReference type="ChEBI" id="CHEBI:18420"/>
    </cofactor>
</comment>
<reference evidence="14 17" key="2">
    <citation type="submission" date="2019-04" db="EMBL/GenBank/DDBJ databases">
        <title>Isolation and culture of sulfate reducing bacteria from the cold seep of the South China Sea.</title>
        <authorList>
            <person name="Sun C."/>
            <person name="Liu R."/>
        </authorList>
    </citation>
    <scope>NUCLEOTIDE SEQUENCE [LARGE SCALE GENOMIC DNA]</scope>
    <source>
        <strain evidence="14 17">CS1</strain>
    </source>
</reference>
<comment type="catalytic activity">
    <reaction evidence="12">
        <text>beta-D-fructose 6-phosphate + diphosphate = beta-D-fructose 1,6-bisphosphate + phosphate + H(+)</text>
        <dbReference type="Rhea" id="RHEA:13613"/>
        <dbReference type="ChEBI" id="CHEBI:15378"/>
        <dbReference type="ChEBI" id="CHEBI:32966"/>
        <dbReference type="ChEBI" id="CHEBI:33019"/>
        <dbReference type="ChEBI" id="CHEBI:43474"/>
        <dbReference type="ChEBI" id="CHEBI:57634"/>
        <dbReference type="EC" id="2.7.1.90"/>
    </reaction>
</comment>
<evidence type="ECO:0000256" key="12">
    <source>
        <dbReference type="ARBA" id="ARBA00048072"/>
    </source>
</evidence>
<dbReference type="Gene3D" id="3.40.50.450">
    <property type="match status" value="1"/>
</dbReference>
<keyword evidence="6 15" id="KW-0418">Kinase</keyword>
<sequence length="450" mass="48525">MSNSRVKRALDVETGVATLGKAKIPSKLSVCHFTDDDAKVLIQVTEEQVRDLGDEPLYQDFELAGPRHHLYFDPTKTKCAIVTCGGLCPGVNDVIRAIVMEAHHSYNVASVLGIRFGLEGFIPSYGHDVVELTPQHVASSHQFGGTILGSSRGPQPAEDIVDALERMNVNCLFLIGGDGTMRAAGKIADEIASRKLKIAIIGIPKTIDNDINFITKSFGFDTAVEKATEAIQCAHTEAICAVNGIGMVKLMGRESGFIAAQATLALKEVNFVLVPETPFELDGKDGILNELEARLAARKHAVIVVAEGAGQHLLEISGDTDASGNPVLGDISSLLISRIKKHFAGKNIPITLKFIDPSYIIRSVPANANDRVYCGFLGQHAVHAAMAGKTGMVISKLQDRYVYLPLPLVTKDRRKLNINSDYWRAVMESTGQNPIPGIFGPGTYCPTPED</sequence>
<dbReference type="SUPFAM" id="SSF53784">
    <property type="entry name" value="Phosphofructokinase"/>
    <property type="match status" value="1"/>
</dbReference>
<proteinExistence type="inferred from homology"/>
<dbReference type="PRINTS" id="PR00476">
    <property type="entry name" value="PHFRCTKINASE"/>
</dbReference>
<evidence type="ECO:0000256" key="3">
    <source>
        <dbReference type="ARBA" id="ARBA00022679"/>
    </source>
</evidence>
<dbReference type="Pfam" id="PF00365">
    <property type="entry name" value="PFK"/>
    <property type="match status" value="1"/>
</dbReference>
<keyword evidence="7" id="KW-0067">ATP-binding</keyword>
<dbReference type="GO" id="GO:0003872">
    <property type="term" value="F:6-phosphofructokinase activity"/>
    <property type="evidence" value="ECO:0007669"/>
    <property type="project" value="UniProtKB-EC"/>
</dbReference>
<dbReference type="NCBIfam" id="NF005301">
    <property type="entry name" value="PRK06830.1"/>
    <property type="match status" value="1"/>
</dbReference>
<evidence type="ECO:0000256" key="6">
    <source>
        <dbReference type="ARBA" id="ARBA00022777"/>
    </source>
</evidence>
<keyword evidence="17" id="KW-1185">Reference proteome</keyword>
<evidence type="ECO:0000256" key="5">
    <source>
        <dbReference type="ARBA" id="ARBA00022741"/>
    </source>
</evidence>
<dbReference type="InterPro" id="IPR050929">
    <property type="entry name" value="PFKA"/>
</dbReference>
<dbReference type="InterPro" id="IPR022953">
    <property type="entry name" value="ATP_PFK"/>
</dbReference>
<dbReference type="GO" id="GO:0047334">
    <property type="term" value="F:diphosphate-fructose-6-phosphate 1-phosphotransferase activity"/>
    <property type="evidence" value="ECO:0007669"/>
    <property type="project" value="UniProtKB-EC"/>
</dbReference>
<dbReference type="PIRSF" id="PIRSF000534">
    <property type="entry name" value="PPi_PFK_TP0108"/>
    <property type="match status" value="1"/>
</dbReference>
<evidence type="ECO:0000256" key="4">
    <source>
        <dbReference type="ARBA" id="ARBA00022723"/>
    </source>
</evidence>
<dbReference type="RefSeq" id="WP_144305798.1">
    <property type="nucleotide sequence ID" value="NZ_CP039543.1"/>
</dbReference>
<dbReference type="InterPro" id="IPR012004">
    <property type="entry name" value="PyroP-dep_PFK_TP0108"/>
</dbReference>
<organism evidence="15 16">
    <name type="scientific">Oceanidesulfovibrio marinus</name>
    <dbReference type="NCBI Taxonomy" id="370038"/>
    <lineage>
        <taxon>Bacteria</taxon>
        <taxon>Pseudomonadati</taxon>
        <taxon>Thermodesulfobacteriota</taxon>
        <taxon>Desulfovibrionia</taxon>
        <taxon>Desulfovibrionales</taxon>
        <taxon>Desulfovibrionaceae</taxon>
        <taxon>Oceanidesulfovibrio</taxon>
    </lineage>
</organism>
<dbReference type="Proteomes" id="UP000503251">
    <property type="component" value="Chromosome"/>
</dbReference>
<dbReference type="Proteomes" id="UP000434052">
    <property type="component" value="Unassembled WGS sequence"/>
</dbReference>
<keyword evidence="5" id="KW-0547">Nucleotide-binding</keyword>
<dbReference type="EMBL" id="CP039543">
    <property type="protein sequence ID" value="QJT08463.1"/>
    <property type="molecule type" value="Genomic_DNA"/>
</dbReference>
<comment type="catalytic activity">
    <reaction evidence="11">
        <text>beta-D-fructose 6-phosphate + ATP = beta-D-fructose 1,6-bisphosphate + ADP + H(+)</text>
        <dbReference type="Rhea" id="RHEA:16109"/>
        <dbReference type="ChEBI" id="CHEBI:15378"/>
        <dbReference type="ChEBI" id="CHEBI:30616"/>
        <dbReference type="ChEBI" id="CHEBI:32966"/>
        <dbReference type="ChEBI" id="CHEBI:57634"/>
        <dbReference type="ChEBI" id="CHEBI:456216"/>
        <dbReference type="EC" id="2.7.1.11"/>
    </reaction>
</comment>
<evidence type="ECO:0000256" key="7">
    <source>
        <dbReference type="ARBA" id="ARBA00022840"/>
    </source>
</evidence>
<feature type="domain" description="Phosphofructokinase" evidence="13">
    <location>
        <begin position="78"/>
        <end position="384"/>
    </location>
</feature>
<evidence type="ECO:0000256" key="8">
    <source>
        <dbReference type="ARBA" id="ARBA00022842"/>
    </source>
</evidence>
<evidence type="ECO:0000259" key="13">
    <source>
        <dbReference type="Pfam" id="PF00365"/>
    </source>
</evidence>
<dbReference type="GO" id="GO:0006002">
    <property type="term" value="P:fructose 6-phosphate metabolic process"/>
    <property type="evidence" value="ECO:0007669"/>
    <property type="project" value="InterPro"/>
</dbReference>
<evidence type="ECO:0000256" key="1">
    <source>
        <dbReference type="ARBA" id="ARBA00001946"/>
    </source>
</evidence>
<evidence type="ECO:0000256" key="10">
    <source>
        <dbReference type="ARBA" id="ARBA00038478"/>
    </source>
</evidence>
<comment type="similarity">
    <text evidence="10">Belongs to the phosphofructokinase type A (PFKA) family.</text>
</comment>
<dbReference type="GO" id="GO:0046872">
    <property type="term" value="F:metal ion binding"/>
    <property type="evidence" value="ECO:0007669"/>
    <property type="project" value="UniProtKB-KW"/>
</dbReference>
<evidence type="ECO:0000256" key="2">
    <source>
        <dbReference type="ARBA" id="ARBA00003138"/>
    </source>
</evidence>
<protein>
    <submittedName>
        <fullName evidence="15">ATP-dependent 6-phosphofructokinase</fullName>
    </submittedName>
</protein>
<dbReference type="InterPro" id="IPR035966">
    <property type="entry name" value="PKF_sf"/>
</dbReference>
<evidence type="ECO:0000256" key="9">
    <source>
        <dbReference type="ARBA" id="ARBA00023152"/>
    </source>
</evidence>
<reference evidence="15 16" key="1">
    <citation type="submission" date="2018-06" db="EMBL/GenBank/DDBJ databases">
        <title>Complete genome of Desulfovibrio marinus P48SEP.</title>
        <authorList>
            <person name="Crispim J.S."/>
            <person name="Vidigal P.M.P."/>
            <person name="Silva L.C.F."/>
            <person name="Araujo L.C."/>
            <person name="Laguardia C.N."/>
            <person name="Dias R.S."/>
            <person name="Sousa M.P."/>
            <person name="Paula S.O."/>
            <person name="Silva C."/>
        </authorList>
    </citation>
    <scope>NUCLEOTIDE SEQUENCE [LARGE SCALE GENOMIC DNA]</scope>
    <source>
        <strain evidence="15 16">P48SEP</strain>
    </source>
</reference>
<dbReference type="GO" id="GO:0005524">
    <property type="term" value="F:ATP binding"/>
    <property type="evidence" value="ECO:0007669"/>
    <property type="project" value="UniProtKB-KW"/>
</dbReference>
<keyword evidence="3" id="KW-0808">Transferase</keyword>
<keyword evidence="8" id="KW-0460">Magnesium</keyword>
<evidence type="ECO:0000313" key="14">
    <source>
        <dbReference type="EMBL" id="QJT08463.1"/>
    </source>
</evidence>
<dbReference type="EMBL" id="QMIF01000008">
    <property type="protein sequence ID" value="TVM33071.1"/>
    <property type="molecule type" value="Genomic_DNA"/>
</dbReference>